<dbReference type="InterPro" id="IPR014818">
    <property type="entry name" value="Phage/plasmid_primase_P4_C"/>
</dbReference>
<dbReference type="NCBIfam" id="TIGR01613">
    <property type="entry name" value="primase_Cterm"/>
    <property type="match status" value="1"/>
</dbReference>
<dbReference type="InterPro" id="IPR014015">
    <property type="entry name" value="Helicase_SF3_DNA-vir"/>
</dbReference>
<dbReference type="PANTHER" id="PTHR35372:SF2">
    <property type="entry name" value="SF3 HELICASE DOMAIN-CONTAINING PROTEIN"/>
    <property type="match status" value="1"/>
</dbReference>
<dbReference type="EMBL" id="CP120206">
    <property type="protein sequence ID" value="WET44378.1"/>
    <property type="molecule type" value="Genomic_DNA"/>
</dbReference>
<dbReference type="Gene3D" id="3.40.50.300">
    <property type="entry name" value="P-loop containing nucleotide triphosphate hydrolases"/>
    <property type="match status" value="1"/>
</dbReference>
<feature type="compositionally biased region" description="Basic and acidic residues" evidence="4">
    <location>
        <begin position="466"/>
        <end position="495"/>
    </location>
</feature>
<dbReference type="Pfam" id="PF19263">
    <property type="entry name" value="DUF5906"/>
    <property type="match status" value="1"/>
</dbReference>
<dbReference type="InterPro" id="IPR027417">
    <property type="entry name" value="P-loop_NTPase"/>
</dbReference>
<accession>A0AB38XXM5</accession>
<reference evidence="6" key="1">
    <citation type="submission" date="2023-03" db="EMBL/GenBank/DDBJ databases">
        <title>Corynebacterium amycolatum SB-1.</title>
        <authorList>
            <person name="Jo H."/>
        </authorList>
    </citation>
    <scope>NUCLEOTIDE SEQUENCE</scope>
    <source>
        <strain evidence="6">SB-1</strain>
    </source>
</reference>
<evidence type="ECO:0000256" key="1">
    <source>
        <dbReference type="ARBA" id="ARBA00022741"/>
    </source>
</evidence>
<feature type="domain" description="SF3 helicase" evidence="5">
    <location>
        <begin position="177"/>
        <end position="331"/>
    </location>
</feature>
<evidence type="ECO:0000256" key="4">
    <source>
        <dbReference type="SAM" id="MobiDB-lite"/>
    </source>
</evidence>
<dbReference type="PROSITE" id="PS51206">
    <property type="entry name" value="SF3_HELICASE_1"/>
    <property type="match status" value="1"/>
</dbReference>
<keyword evidence="1" id="KW-0547">Nucleotide-binding</keyword>
<proteinExistence type="predicted"/>
<dbReference type="PANTHER" id="PTHR35372">
    <property type="entry name" value="ATP BINDING PROTEIN-RELATED"/>
    <property type="match status" value="1"/>
</dbReference>
<dbReference type="AlphaFoldDB" id="A0AB38XXM5"/>
<dbReference type="RefSeq" id="WP_187402539.1">
    <property type="nucleotide sequence ID" value="NZ_CP046975.1"/>
</dbReference>
<dbReference type="GeneID" id="92767786"/>
<evidence type="ECO:0000256" key="3">
    <source>
        <dbReference type="ARBA" id="ARBA00022840"/>
    </source>
</evidence>
<dbReference type="GO" id="GO:0016787">
    <property type="term" value="F:hydrolase activity"/>
    <property type="evidence" value="ECO:0007669"/>
    <property type="project" value="UniProtKB-KW"/>
</dbReference>
<evidence type="ECO:0000259" key="5">
    <source>
        <dbReference type="PROSITE" id="PS51206"/>
    </source>
</evidence>
<keyword evidence="3" id="KW-0067">ATP-binding</keyword>
<dbReference type="SMART" id="SM00885">
    <property type="entry name" value="D5_N"/>
    <property type="match status" value="1"/>
</dbReference>
<dbReference type="SUPFAM" id="SSF52540">
    <property type="entry name" value="P-loop containing nucleoside triphosphate hydrolases"/>
    <property type="match status" value="1"/>
</dbReference>
<dbReference type="InterPro" id="IPR051620">
    <property type="entry name" value="ORF904-like_C"/>
</dbReference>
<dbReference type="Pfam" id="PF08706">
    <property type="entry name" value="D5_N"/>
    <property type="match status" value="1"/>
</dbReference>
<sequence>MFSSSTSLDNADVLYRQVFKVDGYATLFRKECGDYYLWSDGVWADCRRSRAESVLANRLVNARVRAIRPPLTGGGAGSALDDPQEREEQQSLEWSASKVVALVDGMGQLHPYEEQDLETSQRYIGMANGMYDVDTGELLDWSPRFGNEWRLPFDYQPEATCPTFDSYLDSITEGLPQTKRFLLQWLGYLVSGRTDLQKGVYLMGATRSGKSTFADVCAALVGESNTAAPRGDVGQFSTKQWEGKSLVAFSDVRSVNDPRKLAEILLQVIGNDRVTVEGKGKDERTVRLHSRVMVCSNTAIPIYDIAGVAQNRFIGVYLPISFRGKEDSDLGRRIAAEMPGIFNRALDGLADLEKQGTFTEPEQHGYVMDQLRIAGSAVSEFYSEALEAAGIEHVLSVQDIRTALDAYLTRQGITKVPREEKTLNGIEGRCAQLDYEVSKPKDDDGKSWRCVSGVKFTAQFATYRTTHSDNAERARNAQARRGDKPNMQPRDEKAGHPAQLQLN</sequence>
<evidence type="ECO:0000313" key="6">
    <source>
        <dbReference type="EMBL" id="WET44378.1"/>
    </source>
</evidence>
<name>A0AB38XXM5_CORAY</name>
<dbReference type="InterPro" id="IPR045455">
    <property type="entry name" value="NrS-1_pol-like_helicase"/>
</dbReference>
<protein>
    <submittedName>
        <fullName evidence="6">Phage/plasmid primase, P4 family</fullName>
    </submittedName>
</protein>
<evidence type="ECO:0000313" key="7">
    <source>
        <dbReference type="Proteomes" id="UP001220238"/>
    </source>
</evidence>
<keyword evidence="2" id="KW-0378">Hydrolase</keyword>
<dbReference type="Proteomes" id="UP001220238">
    <property type="component" value="Chromosome"/>
</dbReference>
<feature type="region of interest" description="Disordered" evidence="4">
    <location>
        <begin position="466"/>
        <end position="503"/>
    </location>
</feature>
<gene>
    <name evidence="6" type="ORF">P2W56_02735</name>
</gene>
<evidence type="ECO:0000256" key="2">
    <source>
        <dbReference type="ARBA" id="ARBA00022801"/>
    </source>
</evidence>
<dbReference type="InterPro" id="IPR006500">
    <property type="entry name" value="Helicase_put_C_phage/plasmid"/>
</dbReference>
<organism evidence="6 7">
    <name type="scientific">Corynebacterium amycolatum</name>
    <dbReference type="NCBI Taxonomy" id="43765"/>
    <lineage>
        <taxon>Bacteria</taxon>
        <taxon>Bacillati</taxon>
        <taxon>Actinomycetota</taxon>
        <taxon>Actinomycetes</taxon>
        <taxon>Mycobacteriales</taxon>
        <taxon>Corynebacteriaceae</taxon>
        <taxon>Corynebacterium</taxon>
    </lineage>
</organism>
<dbReference type="GO" id="GO:0005524">
    <property type="term" value="F:ATP binding"/>
    <property type="evidence" value="ECO:0007669"/>
    <property type="project" value="UniProtKB-KW"/>
</dbReference>